<dbReference type="RefSeq" id="WP_080281245.1">
    <property type="nucleotide sequence ID" value="NZ_CP136429.1"/>
</dbReference>
<keyword evidence="4" id="KW-0804">Transcription</keyword>
<dbReference type="SMART" id="SM00422">
    <property type="entry name" value="HTH_MERR"/>
    <property type="match status" value="1"/>
</dbReference>
<dbReference type="PANTHER" id="PTHR30204">
    <property type="entry name" value="REDOX-CYCLING DRUG-SENSING TRANSCRIPTIONAL ACTIVATOR SOXR"/>
    <property type="match status" value="1"/>
</dbReference>
<keyword evidence="3" id="KW-0238">DNA-binding</keyword>
<sequence>MKTMQTPTNFTIGQVAQIKTISTYTLRYYDDQGLLPKVFRDKNGNRIFTNEELKWLDMIKCLKNTGMSLEKIKTFVDDTYQGSRTLQARILLLNTQAKKIKDNIEEQQTYLNKINQKIKTLKNENPTNS</sequence>
<dbReference type="Proteomes" id="UP001281024">
    <property type="component" value="Unassembled WGS sequence"/>
</dbReference>
<dbReference type="InterPro" id="IPR009061">
    <property type="entry name" value="DNA-bd_dom_put_sf"/>
</dbReference>
<evidence type="ECO:0000256" key="4">
    <source>
        <dbReference type="ARBA" id="ARBA00023163"/>
    </source>
</evidence>
<proteinExistence type="predicted"/>
<protein>
    <submittedName>
        <fullName evidence="7">MerR family transcriptional regulator</fullName>
    </submittedName>
</protein>
<organism evidence="7 8">
    <name type="scientific">Oenococcus oeni</name>
    <name type="common">Leuconostoc oenos</name>
    <dbReference type="NCBI Taxonomy" id="1247"/>
    <lineage>
        <taxon>Bacteria</taxon>
        <taxon>Bacillati</taxon>
        <taxon>Bacillota</taxon>
        <taxon>Bacilli</taxon>
        <taxon>Lactobacillales</taxon>
        <taxon>Lactobacillaceae</taxon>
        <taxon>Oenococcus</taxon>
    </lineage>
</organism>
<evidence type="ECO:0000259" key="6">
    <source>
        <dbReference type="PROSITE" id="PS50937"/>
    </source>
</evidence>
<accession>A0AAJ2UB35</accession>
<dbReference type="PROSITE" id="PS50937">
    <property type="entry name" value="HTH_MERR_2"/>
    <property type="match status" value="1"/>
</dbReference>
<feature type="domain" description="HTH merR-type" evidence="6">
    <location>
        <begin position="9"/>
        <end position="78"/>
    </location>
</feature>
<keyword evidence="2" id="KW-0805">Transcription regulation</keyword>
<evidence type="ECO:0000256" key="2">
    <source>
        <dbReference type="ARBA" id="ARBA00023015"/>
    </source>
</evidence>
<dbReference type="EMBL" id="WERV01000003">
    <property type="protein sequence ID" value="MDV7714916.1"/>
    <property type="molecule type" value="Genomic_DNA"/>
</dbReference>
<evidence type="ECO:0000313" key="8">
    <source>
        <dbReference type="Proteomes" id="UP001281024"/>
    </source>
</evidence>
<evidence type="ECO:0000313" key="7">
    <source>
        <dbReference type="EMBL" id="MDV7714916.1"/>
    </source>
</evidence>
<evidence type="ECO:0000256" key="1">
    <source>
        <dbReference type="ARBA" id="ARBA00022491"/>
    </source>
</evidence>
<dbReference type="SUPFAM" id="SSF46955">
    <property type="entry name" value="Putative DNA-binding domain"/>
    <property type="match status" value="1"/>
</dbReference>
<evidence type="ECO:0000256" key="3">
    <source>
        <dbReference type="ARBA" id="ARBA00023125"/>
    </source>
</evidence>
<dbReference type="AlphaFoldDB" id="A0AAJ2UB35"/>
<dbReference type="InterPro" id="IPR047057">
    <property type="entry name" value="MerR_fam"/>
</dbReference>
<dbReference type="PRINTS" id="PR00040">
    <property type="entry name" value="HTHMERR"/>
</dbReference>
<dbReference type="GO" id="GO:0003677">
    <property type="term" value="F:DNA binding"/>
    <property type="evidence" value="ECO:0007669"/>
    <property type="project" value="UniProtKB-KW"/>
</dbReference>
<name>A0AAJ2UB35_OENOE</name>
<dbReference type="InterPro" id="IPR000551">
    <property type="entry name" value="MerR-type_HTH_dom"/>
</dbReference>
<dbReference type="Gene3D" id="1.10.1660.10">
    <property type="match status" value="1"/>
</dbReference>
<reference evidence="7" key="1">
    <citation type="submission" date="2019-10" db="EMBL/GenBank/DDBJ databases">
        <title>Malate fermentation in French cider.</title>
        <authorList>
            <person name="Cousin F.J."/>
            <person name="Medina Fernandez S."/>
            <person name="Misery B."/>
            <person name="Laplace J.-M."/>
            <person name="Cretenet M."/>
        </authorList>
    </citation>
    <scope>NUCLEOTIDE SEQUENCE</scope>
    <source>
        <strain evidence="7">UCMA15129</strain>
    </source>
</reference>
<feature type="coiled-coil region" evidence="5">
    <location>
        <begin position="97"/>
        <end position="124"/>
    </location>
</feature>
<dbReference type="PANTHER" id="PTHR30204:SF69">
    <property type="entry name" value="MERR-FAMILY TRANSCRIPTIONAL REGULATOR"/>
    <property type="match status" value="1"/>
</dbReference>
<dbReference type="Pfam" id="PF13411">
    <property type="entry name" value="MerR_1"/>
    <property type="match status" value="1"/>
</dbReference>
<evidence type="ECO:0000256" key="5">
    <source>
        <dbReference type="SAM" id="Coils"/>
    </source>
</evidence>
<keyword evidence="5" id="KW-0175">Coiled coil</keyword>
<keyword evidence="1" id="KW-0678">Repressor</keyword>
<gene>
    <name evidence="7" type="ORF">GA838_03895</name>
</gene>
<comment type="caution">
    <text evidence="7">The sequence shown here is derived from an EMBL/GenBank/DDBJ whole genome shotgun (WGS) entry which is preliminary data.</text>
</comment>
<dbReference type="GO" id="GO:0003700">
    <property type="term" value="F:DNA-binding transcription factor activity"/>
    <property type="evidence" value="ECO:0007669"/>
    <property type="project" value="InterPro"/>
</dbReference>
<dbReference type="CDD" id="cd01109">
    <property type="entry name" value="HTH_YyaN"/>
    <property type="match status" value="1"/>
</dbReference>